<comment type="similarity">
    <text evidence="14">Belongs to the UbiA prenyltransferase family. Protoheme IX farnesyltransferase subfamily.</text>
</comment>
<dbReference type="NCBIfam" id="NF003349">
    <property type="entry name" value="PRK04375.1-2"/>
    <property type="match status" value="1"/>
</dbReference>
<dbReference type="EMBL" id="CP026923">
    <property type="protein sequence ID" value="AVG24015.1"/>
    <property type="molecule type" value="Genomic_DNA"/>
</dbReference>
<dbReference type="HAMAP" id="MF_00154">
    <property type="entry name" value="CyoE_CtaB"/>
    <property type="match status" value="1"/>
</dbReference>
<evidence type="ECO:0000313" key="15">
    <source>
        <dbReference type="EMBL" id="AVG24015.1"/>
    </source>
</evidence>
<gene>
    <name evidence="14" type="primary">ctaB</name>
    <name evidence="15" type="ORF">C3B54_111048</name>
</gene>
<name>A0A2L2BQR5_9MICO</name>
<comment type="miscellaneous">
    <text evidence="14">Carbon 2 of the heme B porphyrin ring is defined according to the Fischer nomenclature.</text>
</comment>
<feature type="transmembrane region" description="Helical" evidence="14">
    <location>
        <begin position="295"/>
        <end position="315"/>
    </location>
</feature>
<feature type="transmembrane region" description="Helical" evidence="14">
    <location>
        <begin position="156"/>
        <end position="175"/>
    </location>
</feature>
<evidence type="ECO:0000256" key="14">
    <source>
        <dbReference type="HAMAP-Rule" id="MF_00154"/>
    </source>
</evidence>
<comment type="pathway">
    <text evidence="2 14">Porphyrin-containing compound metabolism; heme O biosynthesis; heme O from protoheme: step 1/1.</text>
</comment>
<dbReference type="GO" id="GO:0005886">
    <property type="term" value="C:plasma membrane"/>
    <property type="evidence" value="ECO:0007669"/>
    <property type="project" value="UniProtKB-SubCell"/>
</dbReference>
<dbReference type="NCBIfam" id="TIGR01473">
    <property type="entry name" value="cyoE_ctaB"/>
    <property type="match status" value="1"/>
</dbReference>
<feature type="transmembrane region" description="Helical" evidence="14">
    <location>
        <begin position="230"/>
        <end position="248"/>
    </location>
</feature>
<evidence type="ECO:0000256" key="7">
    <source>
        <dbReference type="ARBA" id="ARBA00022989"/>
    </source>
</evidence>
<evidence type="ECO:0000313" key="16">
    <source>
        <dbReference type="Proteomes" id="UP000243077"/>
    </source>
</evidence>
<evidence type="ECO:0000256" key="13">
    <source>
        <dbReference type="ARBA" id="ARBA00047690"/>
    </source>
</evidence>
<dbReference type="Gene3D" id="1.10.357.140">
    <property type="entry name" value="UbiA prenyltransferase"/>
    <property type="match status" value="1"/>
</dbReference>
<feature type="transmembrane region" description="Helical" evidence="14">
    <location>
        <begin position="57"/>
        <end position="81"/>
    </location>
</feature>
<comment type="catalytic activity">
    <reaction evidence="13 14">
        <text>heme b + (2E,6E)-farnesyl diphosphate + H2O = Fe(II)-heme o + diphosphate</text>
        <dbReference type="Rhea" id="RHEA:28070"/>
        <dbReference type="ChEBI" id="CHEBI:15377"/>
        <dbReference type="ChEBI" id="CHEBI:33019"/>
        <dbReference type="ChEBI" id="CHEBI:60344"/>
        <dbReference type="ChEBI" id="CHEBI:60530"/>
        <dbReference type="ChEBI" id="CHEBI:175763"/>
        <dbReference type="EC" id="2.5.1.141"/>
    </reaction>
</comment>
<comment type="function">
    <text evidence="14">Converts heme B (protoheme IX) to heme O by substitution of the vinyl group on carbon 2 of heme B porphyrin ring with a hydroxyethyl farnesyl side group.</text>
</comment>
<keyword evidence="9 14" id="KW-0472">Membrane</keyword>
<dbReference type="CDD" id="cd13957">
    <property type="entry name" value="PT_UbiA_Cox10"/>
    <property type="match status" value="1"/>
</dbReference>
<dbReference type="Pfam" id="PF01040">
    <property type="entry name" value="UbiA"/>
    <property type="match status" value="1"/>
</dbReference>
<dbReference type="PANTHER" id="PTHR43448:SF7">
    <property type="entry name" value="4-HYDROXYBENZOATE SOLANESYLTRANSFERASE"/>
    <property type="match status" value="1"/>
</dbReference>
<dbReference type="EC" id="2.5.1.141" evidence="3 14"/>
<dbReference type="GO" id="GO:0048034">
    <property type="term" value="P:heme O biosynthetic process"/>
    <property type="evidence" value="ECO:0007669"/>
    <property type="project" value="UniProtKB-UniRule"/>
</dbReference>
<dbReference type="PANTHER" id="PTHR43448">
    <property type="entry name" value="PROTOHEME IX FARNESYLTRANSFERASE, MITOCHONDRIAL"/>
    <property type="match status" value="1"/>
</dbReference>
<evidence type="ECO:0000256" key="12">
    <source>
        <dbReference type="ARBA" id="ARBA00042475"/>
    </source>
</evidence>
<accession>A0A2L2BQR5</accession>
<feature type="transmembrane region" description="Helical" evidence="14">
    <location>
        <begin position="181"/>
        <end position="201"/>
    </location>
</feature>
<dbReference type="KEGG" id="psai:C3B54_111048"/>
<dbReference type="Proteomes" id="UP000243077">
    <property type="component" value="Chromosome"/>
</dbReference>
<evidence type="ECO:0000256" key="8">
    <source>
        <dbReference type="ARBA" id="ARBA00023133"/>
    </source>
</evidence>
<sequence length="318" mass="34896">MTSSLDHAHSRAHSSSDSAPRNRFMAYLALTKPRVIELLLVTTAPVMVLAERGIPSLWLLAFTLIGGALSAGSANTFNSYIDRDIDKDMGRTSSRPLVTGEISSRQALVFAWSLGIASVALLWVTTNALAALLSLAAILFYVFVYTLWLKRRSEQNIIWGGIAGCFPVLIGWAAVTGDLSLEAWILFIVVFLWTPAHYWPLSMRYREDYSSVGVPMLAVVRGPREVSVQVILYAWATIVMSLLLIPIAPMGPLYWLAAVGGGAWFIIESHRLYARAIRGESDLQPMKVFHSSISYLTLLFLAVGVDPLLALIPGLPGY</sequence>
<dbReference type="GO" id="GO:0008495">
    <property type="term" value="F:protoheme IX farnesyltransferase activity"/>
    <property type="evidence" value="ECO:0007669"/>
    <property type="project" value="UniProtKB-UniRule"/>
</dbReference>
<proteinExistence type="inferred from homology"/>
<evidence type="ECO:0000256" key="5">
    <source>
        <dbReference type="ARBA" id="ARBA00022679"/>
    </source>
</evidence>
<keyword evidence="16" id="KW-1185">Reference proteome</keyword>
<evidence type="ECO:0000256" key="6">
    <source>
        <dbReference type="ARBA" id="ARBA00022692"/>
    </source>
</evidence>
<dbReference type="AlphaFoldDB" id="A0A2L2BQR5"/>
<evidence type="ECO:0000256" key="2">
    <source>
        <dbReference type="ARBA" id="ARBA00004919"/>
    </source>
</evidence>
<keyword evidence="8 14" id="KW-0350">Heme biosynthesis</keyword>
<dbReference type="Gene3D" id="1.20.120.1780">
    <property type="entry name" value="UbiA prenyltransferase"/>
    <property type="match status" value="1"/>
</dbReference>
<protein>
    <recommendedName>
        <fullName evidence="11 14">Protoheme IX farnesyltransferase</fullName>
        <ecNumber evidence="3 14">2.5.1.141</ecNumber>
    </recommendedName>
    <alternativeName>
        <fullName evidence="12 14">Heme B farnesyltransferase</fullName>
    </alternativeName>
    <alternativeName>
        <fullName evidence="10 14">Heme O synthase</fullName>
    </alternativeName>
</protein>
<dbReference type="InterPro" id="IPR000537">
    <property type="entry name" value="UbiA_prenyltransferase"/>
</dbReference>
<evidence type="ECO:0000256" key="4">
    <source>
        <dbReference type="ARBA" id="ARBA00022475"/>
    </source>
</evidence>
<feature type="transmembrane region" description="Helical" evidence="14">
    <location>
        <begin position="254"/>
        <end position="274"/>
    </location>
</feature>
<dbReference type="InterPro" id="IPR030470">
    <property type="entry name" value="UbiA_prenylTrfase_CS"/>
</dbReference>
<keyword evidence="7 14" id="KW-1133">Transmembrane helix</keyword>
<organism evidence="15 16">
    <name type="scientific">Pontimonas salivibrio</name>
    <dbReference type="NCBI Taxonomy" id="1159327"/>
    <lineage>
        <taxon>Bacteria</taxon>
        <taxon>Bacillati</taxon>
        <taxon>Actinomycetota</taxon>
        <taxon>Actinomycetes</taxon>
        <taxon>Micrococcales</taxon>
        <taxon>Microbacteriaceae</taxon>
        <taxon>Pontimonas</taxon>
    </lineage>
</organism>
<dbReference type="UniPathway" id="UPA00834">
    <property type="reaction ID" value="UER00712"/>
</dbReference>
<keyword evidence="4 14" id="KW-1003">Cell membrane</keyword>
<comment type="subcellular location">
    <subcellularLocation>
        <location evidence="1 14">Cell membrane</location>
        <topology evidence="1 14">Multi-pass membrane protein</topology>
    </subcellularLocation>
</comment>
<keyword evidence="6 14" id="KW-0812">Transmembrane</keyword>
<evidence type="ECO:0000256" key="10">
    <source>
        <dbReference type="ARBA" id="ARBA00030253"/>
    </source>
</evidence>
<dbReference type="PROSITE" id="PS00943">
    <property type="entry name" value="UBIA"/>
    <property type="match status" value="1"/>
</dbReference>
<dbReference type="InterPro" id="IPR006369">
    <property type="entry name" value="Protohaem_IX_farnesylTrfase"/>
</dbReference>
<dbReference type="OrthoDB" id="9814417at2"/>
<reference evidence="15 16" key="1">
    <citation type="submission" date="2018-02" db="EMBL/GenBank/DDBJ databases">
        <title>Complete genome of the streamlined marine actinobacterium Pontimonas salivibrio CL-TW6 adapted to coastal planktonic lifestype.</title>
        <authorList>
            <person name="Cho B.C."/>
            <person name="Hardies S.C."/>
            <person name="Jang G.I."/>
            <person name="Hwang C.Y."/>
        </authorList>
    </citation>
    <scope>NUCLEOTIDE SEQUENCE [LARGE SCALE GENOMIC DNA]</scope>
    <source>
        <strain evidence="15 16">CL-TW6</strain>
    </source>
</reference>
<feature type="transmembrane region" description="Helical" evidence="14">
    <location>
        <begin position="129"/>
        <end position="149"/>
    </location>
</feature>
<evidence type="ECO:0000256" key="3">
    <source>
        <dbReference type="ARBA" id="ARBA00012292"/>
    </source>
</evidence>
<evidence type="ECO:0000256" key="1">
    <source>
        <dbReference type="ARBA" id="ARBA00004651"/>
    </source>
</evidence>
<dbReference type="FunFam" id="1.10.357.140:FF:000001">
    <property type="entry name" value="Protoheme IX farnesyltransferase"/>
    <property type="match status" value="1"/>
</dbReference>
<evidence type="ECO:0000256" key="9">
    <source>
        <dbReference type="ARBA" id="ARBA00023136"/>
    </source>
</evidence>
<feature type="transmembrane region" description="Helical" evidence="14">
    <location>
        <begin position="102"/>
        <end position="123"/>
    </location>
</feature>
<evidence type="ECO:0000256" key="11">
    <source>
        <dbReference type="ARBA" id="ARBA00040810"/>
    </source>
</evidence>
<dbReference type="InterPro" id="IPR044878">
    <property type="entry name" value="UbiA_sf"/>
</dbReference>
<keyword evidence="5 14" id="KW-0808">Transferase</keyword>